<reference evidence="3" key="1">
    <citation type="submission" date="2017-09" db="EMBL/GenBank/DDBJ databases">
        <authorList>
            <person name="Varghese N."/>
            <person name="Submissions S."/>
        </authorList>
    </citation>
    <scope>NUCLEOTIDE SEQUENCE [LARGE SCALE GENOMIC DNA]</scope>
    <source>
        <strain evidence="3">MSL47</strain>
    </source>
</reference>
<dbReference type="AlphaFoldDB" id="A0A285I325"/>
<name>A0A285I325_9FIRM</name>
<dbReference type="Proteomes" id="UP000219573">
    <property type="component" value="Unassembled WGS sequence"/>
</dbReference>
<protein>
    <submittedName>
        <fullName evidence="2">Uncharacterized protein</fullName>
    </submittedName>
</protein>
<proteinExistence type="predicted"/>
<dbReference type="RefSeq" id="WP_143786682.1">
    <property type="nucleotide sequence ID" value="NZ_OBDZ01000030.1"/>
</dbReference>
<evidence type="ECO:0000313" key="3">
    <source>
        <dbReference type="Proteomes" id="UP000219573"/>
    </source>
</evidence>
<dbReference type="EMBL" id="OBDZ01000030">
    <property type="protein sequence ID" value="SNY42402.1"/>
    <property type="molecule type" value="Genomic_DNA"/>
</dbReference>
<evidence type="ECO:0000313" key="2">
    <source>
        <dbReference type="EMBL" id="SNY42402.1"/>
    </source>
</evidence>
<gene>
    <name evidence="2" type="ORF">SAMN06265827_13010</name>
</gene>
<feature type="coiled-coil region" evidence="1">
    <location>
        <begin position="39"/>
        <end position="69"/>
    </location>
</feature>
<keyword evidence="1" id="KW-0175">Coiled coil</keyword>
<keyword evidence="3" id="KW-1185">Reference proteome</keyword>
<evidence type="ECO:0000256" key="1">
    <source>
        <dbReference type="SAM" id="Coils"/>
    </source>
</evidence>
<sequence>MIRFNFIFYILLYRFDYAKEVQPDNFMGFLKASCQSGHYSSAELEKKAKEEELAKRKEEEQRKRRMLKRWL</sequence>
<organism evidence="2 3">
    <name type="scientific">Orenia metallireducens</name>
    <dbReference type="NCBI Taxonomy" id="1413210"/>
    <lineage>
        <taxon>Bacteria</taxon>
        <taxon>Bacillati</taxon>
        <taxon>Bacillota</taxon>
        <taxon>Clostridia</taxon>
        <taxon>Halanaerobiales</taxon>
        <taxon>Halobacteroidaceae</taxon>
        <taxon>Orenia</taxon>
    </lineage>
</organism>
<accession>A0A285I325</accession>